<name>A0A8C3QC14_GEOPR</name>
<proteinExistence type="inferred from homology"/>
<reference evidence="8" key="3">
    <citation type="submission" date="2025-09" db="UniProtKB">
        <authorList>
            <consortium name="Ensembl"/>
        </authorList>
    </citation>
    <scope>IDENTIFICATION</scope>
</reference>
<feature type="compositionally biased region" description="Polar residues" evidence="7">
    <location>
        <begin position="103"/>
        <end position="129"/>
    </location>
</feature>
<accession>A0A8C3QC14</accession>
<dbReference type="PANTHER" id="PTHR12452">
    <property type="entry name" value="42-9-9 PROTEIN-RELATED"/>
    <property type="match status" value="1"/>
</dbReference>
<dbReference type="InterPro" id="IPR036249">
    <property type="entry name" value="Thioredoxin-like_sf"/>
</dbReference>
<dbReference type="Proteomes" id="UP000694382">
    <property type="component" value="Chromosome 19"/>
</dbReference>
<organism evidence="8 9">
    <name type="scientific">Geospiza parvula</name>
    <name type="common">Small tree-finch</name>
    <name type="synonym">Camarhynchus parvulus</name>
    <dbReference type="NCBI Taxonomy" id="87175"/>
    <lineage>
        <taxon>Eukaryota</taxon>
        <taxon>Metazoa</taxon>
        <taxon>Chordata</taxon>
        <taxon>Craniata</taxon>
        <taxon>Vertebrata</taxon>
        <taxon>Euteleostomi</taxon>
        <taxon>Archelosauria</taxon>
        <taxon>Archosauria</taxon>
        <taxon>Dinosauria</taxon>
        <taxon>Saurischia</taxon>
        <taxon>Theropoda</taxon>
        <taxon>Coelurosauria</taxon>
        <taxon>Aves</taxon>
        <taxon>Neognathae</taxon>
        <taxon>Neoaves</taxon>
        <taxon>Telluraves</taxon>
        <taxon>Australaves</taxon>
        <taxon>Passeriformes</taxon>
        <taxon>Thraupidae</taxon>
        <taxon>Camarhynchus</taxon>
    </lineage>
</organism>
<evidence type="ECO:0000256" key="6">
    <source>
        <dbReference type="ARBA" id="ARBA00023284"/>
    </source>
</evidence>
<evidence type="ECO:0000256" key="1">
    <source>
        <dbReference type="ARBA" id="ARBA00004496"/>
    </source>
</evidence>
<keyword evidence="4" id="KW-0963">Cytoplasm</keyword>
<evidence type="ECO:0000313" key="8">
    <source>
        <dbReference type="Ensembl" id="ENSCPVP00000017655.1"/>
    </source>
</evidence>
<evidence type="ECO:0000256" key="5">
    <source>
        <dbReference type="ARBA" id="ARBA00023157"/>
    </source>
</evidence>
<dbReference type="PANTHER" id="PTHR12452:SF0">
    <property type="entry name" value="THIOREDOXIN DOMAIN-CONTAINING PROTEIN 17"/>
    <property type="match status" value="1"/>
</dbReference>
<keyword evidence="5" id="KW-1015">Disulfide bond</keyword>
<dbReference type="InterPro" id="IPR045108">
    <property type="entry name" value="TXNDC17-like"/>
</dbReference>
<keyword evidence="6" id="KW-0676">Redox-active center</keyword>
<evidence type="ECO:0000313" key="9">
    <source>
        <dbReference type="Proteomes" id="UP000694382"/>
    </source>
</evidence>
<dbReference type="GO" id="GO:0005829">
    <property type="term" value="C:cytosol"/>
    <property type="evidence" value="ECO:0007669"/>
    <property type="project" value="TreeGrafter"/>
</dbReference>
<dbReference type="CDD" id="cd02952">
    <property type="entry name" value="TRP14_like"/>
    <property type="match status" value="1"/>
</dbReference>
<comment type="subcellular location">
    <subcellularLocation>
        <location evidence="1">Cytoplasm</location>
    </subcellularLocation>
</comment>
<comment type="similarity">
    <text evidence="2">Belongs to the thioredoxin family.</text>
</comment>
<feature type="compositionally biased region" description="Low complexity" evidence="7">
    <location>
        <begin position="203"/>
        <end position="219"/>
    </location>
</feature>
<reference evidence="8" key="1">
    <citation type="submission" date="2020-02" db="EMBL/GenBank/DDBJ databases">
        <authorList>
            <person name="Enbody D E."/>
            <person name="Pettersson E M."/>
        </authorList>
    </citation>
    <scope>NUCLEOTIDE SEQUENCE [LARGE SCALE GENOMIC DNA]</scope>
</reference>
<dbReference type="Gene3D" id="3.40.30.10">
    <property type="entry name" value="Glutaredoxin"/>
    <property type="match status" value="1"/>
</dbReference>
<dbReference type="FunFam" id="3.40.30.10:FF:000124">
    <property type="entry name" value="Thioredoxin domain-containing 17"/>
    <property type="match status" value="1"/>
</dbReference>
<evidence type="ECO:0000256" key="7">
    <source>
        <dbReference type="SAM" id="MobiDB-lite"/>
    </source>
</evidence>
<dbReference type="Pfam" id="PF06110">
    <property type="entry name" value="TXD17-like_Trx"/>
    <property type="match status" value="1"/>
</dbReference>
<evidence type="ECO:0000256" key="2">
    <source>
        <dbReference type="ARBA" id="ARBA00008987"/>
    </source>
</evidence>
<sequence length="346" mass="37523">MCDSTRKAGMALPAGLSHEVGHNHIFVTITKKTNSASLQTANGTCVCKALASFLYRWLVNANASSDTAVLLGTISSAREQISLLSLACDHSCECKNNKLLFQTGKSHPGSDVSNKGRTSPSSRGQNGAASPQPPRARGCSRPWPSRRAGRHRHGGPRALPQGRDGRTDGRREGGRKLGRWGGPGRGGRTRRGSNPVPPPHGPPGARRATAAARAGPGGASAAAAMGWEERQVRGYPEFVRTAQSYHGRPIFALFCGDKDAEGRSWCPDCVTAEPIVRKELHNLPDESVFIYCLVGDRAYWKDPNNEFRRNLKLTGVPTLLKYGTPQKLVEEECFKSELVRMLFTED</sequence>
<dbReference type="InterPro" id="IPR010357">
    <property type="entry name" value="TXNDC17_dom"/>
</dbReference>
<feature type="region of interest" description="Disordered" evidence="7">
    <location>
        <begin position="103"/>
        <end position="219"/>
    </location>
</feature>
<protein>
    <recommendedName>
        <fullName evidence="3">Thioredoxin domain-containing protein 17</fullName>
    </recommendedName>
</protein>
<dbReference type="AlphaFoldDB" id="A0A8C3QC14"/>
<reference evidence="8" key="2">
    <citation type="submission" date="2025-08" db="UniProtKB">
        <authorList>
            <consortium name="Ensembl"/>
        </authorList>
    </citation>
    <scope>IDENTIFICATION</scope>
</reference>
<dbReference type="SUPFAM" id="SSF52833">
    <property type="entry name" value="Thioredoxin-like"/>
    <property type="match status" value="1"/>
</dbReference>
<feature type="compositionally biased region" description="Basic and acidic residues" evidence="7">
    <location>
        <begin position="163"/>
        <end position="175"/>
    </location>
</feature>
<keyword evidence="9" id="KW-1185">Reference proteome</keyword>
<evidence type="ECO:0000256" key="3">
    <source>
        <dbReference type="ARBA" id="ARBA00016949"/>
    </source>
</evidence>
<dbReference type="Ensembl" id="ENSCPVT00000018442.2">
    <property type="protein sequence ID" value="ENSCPVP00000017655.1"/>
    <property type="gene ID" value="ENSCPVG00000012926.2"/>
</dbReference>
<dbReference type="GO" id="GO:0047134">
    <property type="term" value="F:protein-disulfide reductase [NAD(P)H] activity"/>
    <property type="evidence" value="ECO:0007669"/>
    <property type="project" value="InterPro"/>
</dbReference>
<evidence type="ECO:0000256" key="4">
    <source>
        <dbReference type="ARBA" id="ARBA00022490"/>
    </source>
</evidence>